<dbReference type="EMBL" id="NLAX01000008">
    <property type="protein sequence ID" value="PKS10111.1"/>
    <property type="molecule type" value="Genomic_DNA"/>
</dbReference>
<name>A0A2N3NCG1_9PEZI</name>
<gene>
    <name evidence="4" type="ORF">jhhlp_001861</name>
</gene>
<dbReference type="GO" id="GO:0000976">
    <property type="term" value="F:transcription cis-regulatory region binding"/>
    <property type="evidence" value="ECO:0007669"/>
    <property type="project" value="TreeGrafter"/>
</dbReference>
<accession>A0A2N3NCG1</accession>
<protein>
    <recommendedName>
        <fullName evidence="6">Transcription factor domain-containing protein</fullName>
    </recommendedName>
</protein>
<dbReference type="PANTHER" id="PTHR37534:SF49">
    <property type="entry name" value="LYSINE BIOSYNTHESIS REGULATORY PROTEIN LYS14"/>
    <property type="match status" value="1"/>
</dbReference>
<organism evidence="4 5">
    <name type="scientific">Lomentospora prolificans</name>
    <dbReference type="NCBI Taxonomy" id="41688"/>
    <lineage>
        <taxon>Eukaryota</taxon>
        <taxon>Fungi</taxon>
        <taxon>Dikarya</taxon>
        <taxon>Ascomycota</taxon>
        <taxon>Pezizomycotina</taxon>
        <taxon>Sordariomycetes</taxon>
        <taxon>Hypocreomycetidae</taxon>
        <taxon>Microascales</taxon>
        <taxon>Microascaceae</taxon>
        <taxon>Lomentospora</taxon>
    </lineage>
</organism>
<comment type="caution">
    <text evidence="4">The sequence shown here is derived from an EMBL/GenBank/DDBJ whole genome shotgun (WGS) entry which is preliminary data.</text>
</comment>
<dbReference type="GO" id="GO:0005634">
    <property type="term" value="C:nucleus"/>
    <property type="evidence" value="ECO:0007669"/>
    <property type="project" value="UniProtKB-SubCell"/>
</dbReference>
<feature type="region of interest" description="Disordered" evidence="3">
    <location>
        <begin position="1"/>
        <end position="161"/>
    </location>
</feature>
<feature type="compositionally biased region" description="Low complexity" evidence="3">
    <location>
        <begin position="57"/>
        <end position="66"/>
    </location>
</feature>
<evidence type="ECO:0008006" key="6">
    <source>
        <dbReference type="Google" id="ProtNLM"/>
    </source>
</evidence>
<keyword evidence="2" id="KW-0539">Nucleus</keyword>
<dbReference type="GO" id="GO:0003700">
    <property type="term" value="F:DNA-binding transcription factor activity"/>
    <property type="evidence" value="ECO:0007669"/>
    <property type="project" value="TreeGrafter"/>
</dbReference>
<dbReference type="InterPro" id="IPR021858">
    <property type="entry name" value="Fun_TF"/>
</dbReference>
<dbReference type="AlphaFoldDB" id="A0A2N3NCG1"/>
<sequence length="540" mass="59563">MLARIDDDPAGNCRSENGIFSVFPCRSRSPSSGPGTPFNAPSQSSISAADRSGPHGSLLPYTSLSPSPRPPIIERPSNESLETYADASHPGVSLPSPADDSLNFHTPAEDHAFQIATPSDPAPGQNRLPTKGPTTSRASYPASAQPQSAGETLPVPVSWTARPRPPTHLDLLRMPGSEKRLIHHWVTFTSGKLVLLDEPHNPCRSLMLPMALRGLTSSSATSNADIATFHAICACAAFNLYELGGRTCEQDHVLALHHEEGAIRYLRNNLAQVDQHRDQSFAMAIMACITIEAISGHTRRWRMHVSGGIAYLSKLHSRGISSDFQSHMVSMAILCGCEVPSELKSFLERAEELELSFPYYGASSSFLRNIDRMNTLAACESLPAAHELDAFELQLYLGFPAARNAGLSKVHTLMLYHMAQAFYYATLVFFQRCVRRAAIETVQTIVERGVAQLEAIEEVAKGEAGSIMMWPALILAAECGTPELQARVLAWFRQKQKLGFRNLVVVRDMVKELWERREHGDVHVNWKDLVAEERFDVFRL</sequence>
<evidence type="ECO:0000313" key="4">
    <source>
        <dbReference type="EMBL" id="PKS10111.1"/>
    </source>
</evidence>
<dbReference type="InParanoid" id="A0A2N3NCG1"/>
<dbReference type="GO" id="GO:0045944">
    <property type="term" value="P:positive regulation of transcription by RNA polymerase II"/>
    <property type="evidence" value="ECO:0007669"/>
    <property type="project" value="TreeGrafter"/>
</dbReference>
<dbReference type="VEuPathDB" id="FungiDB:jhhlp_001861"/>
<evidence type="ECO:0000256" key="2">
    <source>
        <dbReference type="ARBA" id="ARBA00023242"/>
    </source>
</evidence>
<evidence type="ECO:0000256" key="3">
    <source>
        <dbReference type="SAM" id="MobiDB-lite"/>
    </source>
</evidence>
<reference evidence="4 5" key="1">
    <citation type="journal article" date="2017" name="G3 (Bethesda)">
        <title>First Draft Genome Sequence of the Pathogenic Fungus Lomentospora prolificans (Formerly Scedosporium prolificans).</title>
        <authorList>
            <person name="Luo R."/>
            <person name="Zimin A."/>
            <person name="Workman R."/>
            <person name="Fan Y."/>
            <person name="Pertea G."/>
            <person name="Grossman N."/>
            <person name="Wear M.P."/>
            <person name="Jia B."/>
            <person name="Miller H."/>
            <person name="Casadevall A."/>
            <person name="Timp W."/>
            <person name="Zhang S.X."/>
            <person name="Salzberg S.L."/>
        </authorList>
    </citation>
    <scope>NUCLEOTIDE SEQUENCE [LARGE SCALE GENOMIC DNA]</scope>
    <source>
        <strain evidence="4 5">JHH-5317</strain>
    </source>
</reference>
<proteinExistence type="predicted"/>
<dbReference type="Pfam" id="PF11951">
    <property type="entry name" value="Fungal_trans_2"/>
    <property type="match status" value="2"/>
</dbReference>
<dbReference type="OrthoDB" id="3477330at2759"/>
<dbReference type="PANTHER" id="PTHR37534">
    <property type="entry name" value="TRANSCRIPTIONAL ACTIVATOR PROTEIN UGA3"/>
    <property type="match status" value="1"/>
</dbReference>
<keyword evidence="5" id="KW-1185">Reference proteome</keyword>
<evidence type="ECO:0000313" key="5">
    <source>
        <dbReference type="Proteomes" id="UP000233524"/>
    </source>
</evidence>
<feature type="compositionally biased region" description="Low complexity" evidence="3">
    <location>
        <begin position="26"/>
        <end position="35"/>
    </location>
</feature>
<comment type="subcellular location">
    <subcellularLocation>
        <location evidence="1">Nucleus</location>
    </subcellularLocation>
</comment>
<feature type="compositionally biased region" description="Low complexity" evidence="3">
    <location>
        <begin position="136"/>
        <end position="149"/>
    </location>
</feature>
<dbReference type="Proteomes" id="UP000233524">
    <property type="component" value="Unassembled WGS sequence"/>
</dbReference>
<evidence type="ECO:0000256" key="1">
    <source>
        <dbReference type="ARBA" id="ARBA00004123"/>
    </source>
</evidence>